<feature type="compositionally biased region" description="Basic residues" evidence="1">
    <location>
        <begin position="107"/>
        <end position="131"/>
    </location>
</feature>
<organism evidence="3 4">
    <name type="scientific">Meira miltonrushii</name>
    <dbReference type="NCBI Taxonomy" id="1280837"/>
    <lineage>
        <taxon>Eukaryota</taxon>
        <taxon>Fungi</taxon>
        <taxon>Dikarya</taxon>
        <taxon>Basidiomycota</taxon>
        <taxon>Ustilaginomycotina</taxon>
        <taxon>Exobasidiomycetes</taxon>
        <taxon>Exobasidiales</taxon>
        <taxon>Brachybasidiaceae</taxon>
        <taxon>Meira</taxon>
    </lineage>
</organism>
<evidence type="ECO:0000256" key="2">
    <source>
        <dbReference type="SAM" id="Phobius"/>
    </source>
</evidence>
<reference evidence="3 4" key="1">
    <citation type="journal article" date="2018" name="Mol. Biol. Evol.">
        <title>Broad Genomic Sampling Reveals a Smut Pathogenic Ancestry of the Fungal Clade Ustilaginomycotina.</title>
        <authorList>
            <person name="Kijpornyongpan T."/>
            <person name="Mondo S.J."/>
            <person name="Barry K."/>
            <person name="Sandor L."/>
            <person name="Lee J."/>
            <person name="Lipzen A."/>
            <person name="Pangilinan J."/>
            <person name="LaButti K."/>
            <person name="Hainaut M."/>
            <person name="Henrissat B."/>
            <person name="Grigoriev I.V."/>
            <person name="Spatafora J.W."/>
            <person name="Aime M.C."/>
        </authorList>
    </citation>
    <scope>NUCLEOTIDE SEQUENCE [LARGE SCALE GENOMIC DNA]</scope>
    <source>
        <strain evidence="3 4">MCA 3882</strain>
    </source>
</reference>
<keyword evidence="2" id="KW-0812">Transmembrane</keyword>
<keyword evidence="2" id="KW-1133">Transmembrane helix</keyword>
<dbReference type="EMBL" id="KZ819603">
    <property type="protein sequence ID" value="PWN36205.1"/>
    <property type="molecule type" value="Genomic_DNA"/>
</dbReference>
<proteinExistence type="predicted"/>
<evidence type="ECO:0000313" key="4">
    <source>
        <dbReference type="Proteomes" id="UP000245771"/>
    </source>
</evidence>
<dbReference type="AlphaFoldDB" id="A0A316VKZ5"/>
<feature type="region of interest" description="Disordered" evidence="1">
    <location>
        <begin position="64"/>
        <end position="131"/>
    </location>
</feature>
<keyword evidence="2" id="KW-0472">Membrane</keyword>
<sequence>MNDQDRLIGSYHVPFPGIMQLIRCIIVLLLHAYFVNRMHSTSTDHAAEEVPPHHEIDLELRLGPSMPAVEPSSTQSLISQPNPAPAIHGTGVKRKRKGEQPTPNDIRKKRKDKNSARSQRRREKARLNAIKRRKEIREKGPEAIKAEQAIQKAYQKNYLANLGKDPTRMELYKAKKRENAKKRYKRLVTNEITGEDYRHRLNELKKKKNRLLREEAVKKSLDSIP</sequence>
<protein>
    <submittedName>
        <fullName evidence="3">Uncharacterized protein</fullName>
    </submittedName>
</protein>
<evidence type="ECO:0000256" key="1">
    <source>
        <dbReference type="SAM" id="MobiDB-lite"/>
    </source>
</evidence>
<feature type="transmembrane region" description="Helical" evidence="2">
    <location>
        <begin position="15"/>
        <end position="35"/>
    </location>
</feature>
<accession>A0A316VKZ5</accession>
<dbReference type="GeneID" id="37024256"/>
<evidence type="ECO:0000313" key="3">
    <source>
        <dbReference type="EMBL" id="PWN36205.1"/>
    </source>
</evidence>
<name>A0A316VKZ5_9BASI</name>
<dbReference type="RefSeq" id="XP_025356507.1">
    <property type="nucleotide sequence ID" value="XM_025502475.1"/>
</dbReference>
<gene>
    <name evidence="3" type="ORF">FA14DRAFT_52787</name>
</gene>
<feature type="compositionally biased region" description="Polar residues" evidence="1">
    <location>
        <begin position="71"/>
        <end position="81"/>
    </location>
</feature>
<dbReference type="InParanoid" id="A0A316VKZ5"/>
<keyword evidence="4" id="KW-1185">Reference proteome</keyword>
<dbReference type="Proteomes" id="UP000245771">
    <property type="component" value="Unassembled WGS sequence"/>
</dbReference>